<feature type="transmembrane region" description="Helical" evidence="8">
    <location>
        <begin position="157"/>
        <end position="178"/>
    </location>
</feature>
<feature type="transmembrane region" description="Helical" evidence="8">
    <location>
        <begin position="129"/>
        <end position="151"/>
    </location>
</feature>
<dbReference type="GO" id="GO:0005886">
    <property type="term" value="C:plasma membrane"/>
    <property type="evidence" value="ECO:0007669"/>
    <property type="project" value="UniProtKB-SubCell"/>
</dbReference>
<feature type="transmembrane region" description="Helical" evidence="8">
    <location>
        <begin position="296"/>
        <end position="321"/>
    </location>
</feature>
<dbReference type="InterPro" id="IPR004812">
    <property type="entry name" value="Efflux_drug-R_Bcr/CmlA"/>
</dbReference>
<feature type="transmembrane region" description="Helical" evidence="8">
    <location>
        <begin position="41"/>
        <end position="59"/>
    </location>
</feature>
<reference evidence="10 11" key="1">
    <citation type="submission" date="2019-09" db="EMBL/GenBank/DDBJ databases">
        <authorList>
            <person name="Li Y."/>
        </authorList>
    </citation>
    <scope>NUCLEOTIDE SEQUENCE [LARGE SCALE GENOMIC DNA]</scope>
    <source>
        <strain evidence="10 11">L3-3HA</strain>
    </source>
</reference>
<accession>A0A5J5G593</accession>
<dbReference type="SUPFAM" id="SSF103473">
    <property type="entry name" value="MFS general substrate transporter"/>
    <property type="match status" value="1"/>
</dbReference>
<proteinExistence type="inferred from homology"/>
<feature type="transmembrane region" description="Helical" evidence="8">
    <location>
        <begin position="208"/>
        <end position="228"/>
    </location>
</feature>
<dbReference type="InterPro" id="IPR050189">
    <property type="entry name" value="MFS_Efflux_Transporters"/>
</dbReference>
<gene>
    <name evidence="10" type="ORF">FJU30_07170</name>
</gene>
<dbReference type="GO" id="GO:0042910">
    <property type="term" value="F:xenobiotic transmembrane transporter activity"/>
    <property type="evidence" value="ECO:0007669"/>
    <property type="project" value="InterPro"/>
</dbReference>
<comment type="subcellular location">
    <subcellularLocation>
        <location evidence="8">Cell inner membrane</location>
        <topology evidence="8">Multi-pass membrane protein</topology>
    </subcellularLocation>
    <subcellularLocation>
        <location evidence="1">Cell membrane</location>
        <topology evidence="1">Multi-pass membrane protein</topology>
    </subcellularLocation>
</comment>
<keyword evidence="6 8" id="KW-1133">Transmembrane helix</keyword>
<dbReference type="CDD" id="cd17320">
    <property type="entry name" value="MFS_MdfA_MDR_like"/>
    <property type="match status" value="1"/>
</dbReference>
<evidence type="ECO:0000256" key="5">
    <source>
        <dbReference type="ARBA" id="ARBA00022692"/>
    </source>
</evidence>
<evidence type="ECO:0000256" key="4">
    <source>
        <dbReference type="ARBA" id="ARBA00022475"/>
    </source>
</evidence>
<keyword evidence="3 8" id="KW-0813">Transport</keyword>
<dbReference type="Pfam" id="PF07690">
    <property type="entry name" value="MFS_1"/>
    <property type="match status" value="1"/>
</dbReference>
<dbReference type="NCBIfam" id="TIGR00710">
    <property type="entry name" value="efflux_Bcr_CflA"/>
    <property type="match status" value="1"/>
</dbReference>
<dbReference type="FunFam" id="1.20.1720.10:FF:000005">
    <property type="entry name" value="Bcr/CflA family efflux transporter"/>
    <property type="match status" value="1"/>
</dbReference>
<evidence type="ECO:0000256" key="2">
    <source>
        <dbReference type="ARBA" id="ARBA00006236"/>
    </source>
</evidence>
<evidence type="ECO:0000256" key="3">
    <source>
        <dbReference type="ARBA" id="ARBA00022448"/>
    </source>
</evidence>
<dbReference type="Proteomes" id="UP000335415">
    <property type="component" value="Unassembled WGS sequence"/>
</dbReference>
<evidence type="ECO:0000256" key="1">
    <source>
        <dbReference type="ARBA" id="ARBA00004651"/>
    </source>
</evidence>
<feature type="domain" description="Major facilitator superfamily (MFS) profile" evidence="9">
    <location>
        <begin position="1"/>
        <end position="395"/>
    </location>
</feature>
<dbReference type="PROSITE" id="PS50850">
    <property type="entry name" value="MFS"/>
    <property type="match status" value="1"/>
</dbReference>
<name>A0A5J5G593_9GAMM</name>
<dbReference type="Gene3D" id="1.20.1720.10">
    <property type="entry name" value="Multidrug resistance protein D"/>
    <property type="match status" value="1"/>
</dbReference>
<evidence type="ECO:0000313" key="10">
    <source>
        <dbReference type="EMBL" id="KAA9002053.1"/>
    </source>
</evidence>
<evidence type="ECO:0000259" key="9">
    <source>
        <dbReference type="PROSITE" id="PS50850"/>
    </source>
</evidence>
<evidence type="ECO:0000256" key="8">
    <source>
        <dbReference type="RuleBase" id="RU365088"/>
    </source>
</evidence>
<evidence type="ECO:0000256" key="6">
    <source>
        <dbReference type="ARBA" id="ARBA00022989"/>
    </source>
</evidence>
<keyword evidence="8" id="KW-0997">Cell inner membrane</keyword>
<feature type="transmembrane region" description="Helical" evidence="8">
    <location>
        <begin position="95"/>
        <end position="117"/>
    </location>
</feature>
<dbReference type="InterPro" id="IPR020846">
    <property type="entry name" value="MFS_dom"/>
</dbReference>
<evidence type="ECO:0000313" key="11">
    <source>
        <dbReference type="Proteomes" id="UP000335415"/>
    </source>
</evidence>
<feature type="transmembrane region" description="Helical" evidence="8">
    <location>
        <begin position="360"/>
        <end position="378"/>
    </location>
</feature>
<comment type="similarity">
    <text evidence="2 8">Belongs to the major facilitator superfamily. Bcr/CmlA family.</text>
</comment>
<dbReference type="InterPro" id="IPR036259">
    <property type="entry name" value="MFS_trans_sf"/>
</dbReference>
<dbReference type="PANTHER" id="PTHR43124">
    <property type="entry name" value="PURINE EFFLUX PUMP PBUE"/>
    <property type="match status" value="1"/>
</dbReference>
<evidence type="ECO:0000256" key="7">
    <source>
        <dbReference type="ARBA" id="ARBA00023136"/>
    </source>
</evidence>
<organism evidence="10 11">
    <name type="scientific">Affinibrenneria salicis</name>
    <dbReference type="NCBI Taxonomy" id="2590031"/>
    <lineage>
        <taxon>Bacteria</taxon>
        <taxon>Pseudomonadati</taxon>
        <taxon>Pseudomonadota</taxon>
        <taxon>Gammaproteobacteria</taxon>
        <taxon>Enterobacterales</taxon>
        <taxon>Pectobacteriaceae</taxon>
        <taxon>Affinibrenneria</taxon>
    </lineage>
</organism>
<feature type="transmembrane region" description="Helical" evidence="8">
    <location>
        <begin position="240"/>
        <end position="257"/>
    </location>
</feature>
<comment type="caution">
    <text evidence="10">The sequence shown here is derived from an EMBL/GenBank/DDBJ whole genome shotgun (WGS) entry which is preliminary data.</text>
</comment>
<keyword evidence="4" id="KW-1003">Cell membrane</keyword>
<sequence>MHVLFIVYLAGLSTLGFLATDMYLPAFGAMQADLAASPSAVGRSLSVFLAGFALAQLLWGPLSDRYGRKVILLFGLLLFAVGSLATVWVDDVRQLLVLRFIQATGVCAAAVIWQALVIDRYPESQARRVFASVMPLVGLSPALAPLLGAWLLGQFGWQSIFITLFVITLLLLTPTFFLRQAPREPAAAHTPRITPYTLLKSPTFSGNVLIYAACSASFFAWLTGSPFILSEMGYSPADIGLSYVPQTIAFLLGGYGCRLLPARFGGERLLPWLLSLYAVSIIALYLAAIADAPTLSALLIPFCLMALVNGATYPLVVAGALMPFPSVSGQAAALQNALQLGLCFLASLLVSGFIARPLLATGSVMALTLPLVALGYYWQRKTPRCSRRIASPFSS</sequence>
<dbReference type="EMBL" id="VYKJ01000002">
    <property type="protein sequence ID" value="KAA9002053.1"/>
    <property type="molecule type" value="Genomic_DNA"/>
</dbReference>
<dbReference type="InterPro" id="IPR011701">
    <property type="entry name" value="MFS"/>
</dbReference>
<protein>
    <recommendedName>
        <fullName evidence="8">Bcr/CflA family efflux transporter</fullName>
    </recommendedName>
</protein>
<keyword evidence="7 8" id="KW-0472">Membrane</keyword>
<dbReference type="GO" id="GO:1990961">
    <property type="term" value="P:xenobiotic detoxification by transmembrane export across the plasma membrane"/>
    <property type="evidence" value="ECO:0007669"/>
    <property type="project" value="InterPro"/>
</dbReference>
<keyword evidence="5 8" id="KW-0812">Transmembrane</keyword>
<feature type="transmembrane region" description="Helical" evidence="8">
    <location>
        <begin position="269"/>
        <end position="290"/>
    </location>
</feature>
<feature type="transmembrane region" description="Helical" evidence="8">
    <location>
        <begin position="71"/>
        <end position="89"/>
    </location>
</feature>
<dbReference type="OrthoDB" id="9814303at2"/>
<dbReference type="AlphaFoldDB" id="A0A5J5G593"/>
<dbReference type="NCBIfam" id="NF008270">
    <property type="entry name" value="PRK11043.1"/>
    <property type="match status" value="1"/>
</dbReference>
<comment type="caution">
    <text evidence="8">Lacks conserved residue(s) required for the propagation of feature annotation.</text>
</comment>
<dbReference type="PANTHER" id="PTHR43124:SF3">
    <property type="entry name" value="CHLORAMPHENICOL EFFLUX PUMP RV0191"/>
    <property type="match status" value="1"/>
</dbReference>
<keyword evidence="11" id="KW-1185">Reference proteome</keyword>
<feature type="transmembrane region" description="Helical" evidence="8">
    <location>
        <begin position="333"/>
        <end position="354"/>
    </location>
</feature>
<dbReference type="RefSeq" id="WP_150434290.1">
    <property type="nucleotide sequence ID" value="NZ_VYKJ01000002.1"/>
</dbReference>